<evidence type="ECO:0000313" key="1">
    <source>
        <dbReference type="EMBL" id="ORY45742.1"/>
    </source>
</evidence>
<comment type="caution">
    <text evidence="1">The sequence shown here is derived from an EMBL/GenBank/DDBJ whole genome shotgun (WGS) entry which is preliminary data.</text>
</comment>
<dbReference type="AlphaFoldDB" id="A0A1Y2CFD8"/>
<protein>
    <submittedName>
        <fullName evidence="1">Uncharacterized protein</fullName>
    </submittedName>
</protein>
<keyword evidence="2" id="KW-1185">Reference proteome</keyword>
<gene>
    <name evidence="1" type="ORF">BCR33DRAFT_716366</name>
</gene>
<proteinExistence type="predicted"/>
<evidence type="ECO:0000313" key="2">
    <source>
        <dbReference type="Proteomes" id="UP000193642"/>
    </source>
</evidence>
<reference evidence="1 2" key="1">
    <citation type="submission" date="2016-07" db="EMBL/GenBank/DDBJ databases">
        <title>Pervasive Adenine N6-methylation of Active Genes in Fungi.</title>
        <authorList>
            <consortium name="DOE Joint Genome Institute"/>
            <person name="Mondo S.J."/>
            <person name="Dannebaum R.O."/>
            <person name="Kuo R.C."/>
            <person name="Labutti K."/>
            <person name="Haridas S."/>
            <person name="Kuo A."/>
            <person name="Salamov A."/>
            <person name="Ahrendt S.R."/>
            <person name="Lipzen A."/>
            <person name="Sullivan W."/>
            <person name="Andreopoulos W.B."/>
            <person name="Clum A."/>
            <person name="Lindquist E."/>
            <person name="Daum C."/>
            <person name="Ramamoorthy G.K."/>
            <person name="Gryganskyi A."/>
            <person name="Culley D."/>
            <person name="Magnuson J.K."/>
            <person name="James T.Y."/>
            <person name="O'Malley M.A."/>
            <person name="Stajich J.E."/>
            <person name="Spatafora J.W."/>
            <person name="Visel A."/>
            <person name="Grigoriev I.V."/>
        </authorList>
    </citation>
    <scope>NUCLEOTIDE SEQUENCE [LARGE SCALE GENOMIC DNA]</scope>
    <source>
        <strain evidence="1 2">JEL800</strain>
    </source>
</reference>
<accession>A0A1Y2CFD8</accession>
<name>A0A1Y2CFD8_9FUNG</name>
<dbReference type="EMBL" id="MCGO01000019">
    <property type="protein sequence ID" value="ORY45742.1"/>
    <property type="molecule type" value="Genomic_DNA"/>
</dbReference>
<organism evidence="1 2">
    <name type="scientific">Rhizoclosmatium globosum</name>
    <dbReference type="NCBI Taxonomy" id="329046"/>
    <lineage>
        <taxon>Eukaryota</taxon>
        <taxon>Fungi</taxon>
        <taxon>Fungi incertae sedis</taxon>
        <taxon>Chytridiomycota</taxon>
        <taxon>Chytridiomycota incertae sedis</taxon>
        <taxon>Chytridiomycetes</taxon>
        <taxon>Chytridiales</taxon>
        <taxon>Chytriomycetaceae</taxon>
        <taxon>Rhizoclosmatium</taxon>
    </lineage>
</organism>
<sequence>MYVRIVHDLLELLCTSFDGVETAPSTLSVDGGCAMATFESHTACDISLQNCDLIKETPSNGSFTASAVFSDTLLYSTSYILDSTATSLFEEKEGTHNIKHRG</sequence>
<dbReference type="Proteomes" id="UP000193642">
    <property type="component" value="Unassembled WGS sequence"/>
</dbReference>